<evidence type="ECO:0000256" key="3">
    <source>
        <dbReference type="ARBA" id="ARBA00022505"/>
    </source>
</evidence>
<dbReference type="Gene3D" id="3.30.465.10">
    <property type="match status" value="1"/>
</dbReference>
<dbReference type="InterPro" id="IPR036856">
    <property type="entry name" value="Ald_Oxase/Xan_DH_a/b_sf"/>
</dbReference>
<dbReference type="InterPro" id="IPR016169">
    <property type="entry name" value="FAD-bd_PCMH_sub2"/>
</dbReference>
<dbReference type="SMART" id="SM01008">
    <property type="entry name" value="Ald_Xan_dh_C"/>
    <property type="match status" value="1"/>
</dbReference>
<dbReference type="InterPro" id="IPR016166">
    <property type="entry name" value="FAD-bd_PCMH"/>
</dbReference>
<dbReference type="PANTHER" id="PTHR45444">
    <property type="entry name" value="XANTHINE DEHYDROGENASE"/>
    <property type="match status" value="1"/>
</dbReference>
<sequence>MVKTFHVPIIVVVLVETMFLGLMASSWHWLSLSGLLRPPGLTGFHCPAFYVLQLSEEFNTTVSFHGNQFTWISPVTLAELLTLKAKYPAAPIVMALSLKQGRFKGCPVLLYGMNVPDLKMFACTDSQVIMGAALTIAELGGHLKLLMITLEEKHVEYLACIQHMVEKYAADQIRNVATLGGSILSGRNNSDVLTLFMALEATLVLASVNGERMVPLDNYTLNRDEIIKTILIPFTHKTCLTSFVKESTRRTFSLATVNSGIKLVLNDDKTIDNLRISYGGVSDTTMVATGVGKFAKNRQLDYPLFKDVIGCITSLCSENGQTDGYKPSVAAAIFFKFYNAAQRKLEGQTQYYDPCTEPGQSATDSLGKPVPNVSSEDIVSGQAVYVDDMPSLPGELFLSLVLSRRAHAKILSVDPSAALQVPGVHGYLDHTDVPGKKVFGNAADEEIFASEYVLCVGQTVGAILAETREIASKACFLVKIEYEELTPIFTIEEAIEAQSFFGKTGRLLDGDVETGFKESDHIITGDYETSLQEHFYLEPQAALAVPRMENNEFDIYCTTQYGAFVQGSICAALNLPANRVNVRTRRLGGAFGGKETRNNLVALPAAIAAHKYRRPVRAVLPREVDMEITGKRHPFLARYKVGVTSSGKLKAVEMKMYNNGGFSEDASAAVGYAALDAFTNCYRIENVNVESYACRTNIPSNTAIRGFGQPQGITIMEDIIFNVACNLRLSQETIREVNLYREGDMTPYGMLLENCTVRDLWDQCMKQSGFVTRLKAVEEFNRNNQWRKRGISMTTEKFGVGLPPLFLNQGSALVSIYKDGTVLVTHSGVEMGQGLNTKMIQIASRALNVPMEKIHINETSTERLPNTIMTGGSTGTDVCGPAVLDACTTLVERLAPLRNEHPDWPWEKLAFEAFMQRVKLIATGFSRCPKECDYNREQKQGQPYDYFTYGVVCTEVEIDVLTGENQVLQTDIVFDVGKSLNPAIDIGQIEGGFVQGLGMMTSEDISVECSTGRMQHCSPLSYKVPNVRSVPRRFNVTLMKNHDFKTVAYSSKGVGEPPLLLSVSVLMAIKEAVLAARTQIGLTGYFRLTCPATVQKIQALCSNQLGRLLN</sequence>
<dbReference type="InterPro" id="IPR008274">
    <property type="entry name" value="AldOxase/xan_DH_MoCoBD1"/>
</dbReference>
<dbReference type="SUPFAM" id="SSF56003">
    <property type="entry name" value="Molybdenum cofactor-binding domain"/>
    <property type="match status" value="1"/>
</dbReference>
<evidence type="ECO:0000256" key="2">
    <source>
        <dbReference type="ARBA" id="ARBA00006849"/>
    </source>
</evidence>
<comment type="similarity">
    <text evidence="2">Belongs to the xanthine dehydrogenase family.</text>
</comment>
<evidence type="ECO:0000256" key="4">
    <source>
        <dbReference type="ARBA" id="ARBA00022630"/>
    </source>
</evidence>
<evidence type="ECO:0000313" key="18">
    <source>
        <dbReference type="Proteomes" id="UP000828390"/>
    </source>
</evidence>
<dbReference type="SUPFAM" id="SSF56176">
    <property type="entry name" value="FAD-binding/transporter-associated domain-like"/>
    <property type="match status" value="1"/>
</dbReference>
<dbReference type="InterPro" id="IPR000674">
    <property type="entry name" value="Ald_Oxase/Xan_DH_a/b"/>
</dbReference>
<dbReference type="GO" id="GO:0071949">
    <property type="term" value="F:FAD binding"/>
    <property type="evidence" value="ECO:0007669"/>
    <property type="project" value="InterPro"/>
</dbReference>
<comment type="caution">
    <text evidence="17">The sequence shown here is derived from an EMBL/GenBank/DDBJ whole genome shotgun (WGS) entry which is preliminary data.</text>
</comment>
<keyword evidence="10" id="KW-0411">Iron-sulfur</keyword>
<feature type="transmembrane region" description="Helical" evidence="15">
    <location>
        <begin position="7"/>
        <end position="30"/>
    </location>
</feature>
<keyword evidence="3 14" id="KW-0500">Molybdenum</keyword>
<dbReference type="AlphaFoldDB" id="A0A9D4HU16"/>
<feature type="binding site" evidence="14">
    <location>
        <position position="560"/>
    </location>
    <ligand>
        <name>Mo-molybdopterin</name>
        <dbReference type="ChEBI" id="CHEBI:71302"/>
    </ligand>
    <ligandPart>
        <name>Mo</name>
        <dbReference type="ChEBI" id="CHEBI:28685"/>
    </ligandPart>
</feature>
<comment type="cofactor">
    <cofactor evidence="1 13">
        <name>FAD</name>
        <dbReference type="ChEBI" id="CHEBI:57692"/>
    </cofactor>
</comment>
<dbReference type="Gene3D" id="3.90.1170.50">
    <property type="entry name" value="Aldehyde oxidase/xanthine dehydrogenase, a/b hammerhead"/>
    <property type="match status" value="1"/>
</dbReference>
<dbReference type="SUPFAM" id="SSF54665">
    <property type="entry name" value="CO dehydrogenase molybdoprotein N-domain-like"/>
    <property type="match status" value="1"/>
</dbReference>
<feature type="domain" description="FAD-binding PCMH-type" evidence="16">
    <location>
        <begin position="64"/>
        <end position="237"/>
    </location>
</feature>
<keyword evidence="4" id="KW-0285">Flavoprotein</keyword>
<dbReference type="GO" id="GO:0005506">
    <property type="term" value="F:iron ion binding"/>
    <property type="evidence" value="ECO:0007669"/>
    <property type="project" value="InterPro"/>
</dbReference>
<accession>A0A9D4HU16</accession>
<dbReference type="FunFam" id="3.30.365.10:FF:000004">
    <property type="entry name" value="Xanthine dehydrogenase oxidase"/>
    <property type="match status" value="1"/>
</dbReference>
<dbReference type="FunFam" id="3.90.1170.50:FF:000001">
    <property type="entry name" value="Aldehyde oxidase 1"/>
    <property type="match status" value="1"/>
</dbReference>
<dbReference type="Pfam" id="PF02738">
    <property type="entry name" value="MoCoBD_1"/>
    <property type="match status" value="1"/>
</dbReference>
<feature type="binding site" evidence="13">
    <location>
        <position position="191"/>
    </location>
    <ligand>
        <name>FAD</name>
        <dbReference type="ChEBI" id="CHEBI:57692"/>
    </ligand>
</feature>
<feature type="binding site" evidence="13">
    <location>
        <position position="595"/>
    </location>
    <ligand>
        <name>substrate</name>
    </ligand>
</feature>
<gene>
    <name evidence="17" type="ORF">DPMN_056899</name>
</gene>
<keyword evidence="15" id="KW-1133">Transmembrane helix</keyword>
<dbReference type="PIRSF" id="PIRSF000127">
    <property type="entry name" value="Xanthine_DH"/>
    <property type="match status" value="1"/>
</dbReference>
<dbReference type="InterPro" id="IPR005107">
    <property type="entry name" value="CO_DH_flav_C"/>
</dbReference>
<keyword evidence="8" id="KW-0560">Oxidoreductase</keyword>
<evidence type="ECO:0000256" key="13">
    <source>
        <dbReference type="PIRSR" id="PIRSR000127-2"/>
    </source>
</evidence>
<dbReference type="InterPro" id="IPR046867">
    <property type="entry name" value="AldOxase/xan_DH_MoCoBD2"/>
</dbReference>
<keyword evidence="6 14" id="KW-0479">Metal-binding</keyword>
<feature type="binding site" evidence="14">
    <location>
        <position position="591"/>
    </location>
    <ligand>
        <name>Mo-molybdopterin</name>
        <dbReference type="ChEBI" id="CHEBI:71302"/>
    </ligand>
    <ligandPart>
        <name>Mo</name>
        <dbReference type="ChEBI" id="CHEBI:28685"/>
    </ligandPart>
</feature>
<evidence type="ECO:0000256" key="10">
    <source>
        <dbReference type="ARBA" id="ARBA00023014"/>
    </source>
</evidence>
<keyword evidence="15" id="KW-0472">Membrane</keyword>
<protein>
    <recommendedName>
        <fullName evidence="16">FAD-binding PCMH-type domain-containing protein</fullName>
    </recommendedName>
</protein>
<dbReference type="Pfam" id="PF00941">
    <property type="entry name" value="FAD_binding_5"/>
    <property type="match status" value="1"/>
</dbReference>
<keyword evidence="15" id="KW-0812">Transmembrane</keyword>
<dbReference type="Gene3D" id="3.30.390.50">
    <property type="entry name" value="CO dehydrogenase flavoprotein, C-terminal domain"/>
    <property type="match status" value="1"/>
</dbReference>
<feature type="binding site" evidence="14">
    <location>
        <position position="705"/>
    </location>
    <ligand>
        <name>Mo-molybdopterin</name>
        <dbReference type="ChEBI" id="CHEBI:71302"/>
    </ligand>
    <ligandPart>
        <name>Mo</name>
        <dbReference type="ChEBI" id="CHEBI:28685"/>
    </ligandPart>
</feature>
<dbReference type="GO" id="GO:0051537">
    <property type="term" value="F:2 iron, 2 sulfur cluster binding"/>
    <property type="evidence" value="ECO:0007669"/>
    <property type="project" value="UniProtKB-KW"/>
</dbReference>
<evidence type="ECO:0000256" key="11">
    <source>
        <dbReference type="ARBA" id="ARBA00034078"/>
    </source>
</evidence>
<keyword evidence="5" id="KW-0001">2Fe-2S</keyword>
<evidence type="ECO:0000256" key="15">
    <source>
        <dbReference type="SAM" id="Phobius"/>
    </source>
</evidence>
<dbReference type="InterPro" id="IPR002346">
    <property type="entry name" value="Mopterin_DH_FAD-bd"/>
</dbReference>
<dbReference type="Pfam" id="PF03450">
    <property type="entry name" value="CO_deh_flav_C"/>
    <property type="match status" value="1"/>
</dbReference>
<dbReference type="PROSITE" id="PS51387">
    <property type="entry name" value="FAD_PCMH"/>
    <property type="match status" value="1"/>
</dbReference>
<dbReference type="InterPro" id="IPR036683">
    <property type="entry name" value="CO_DH_flav_C_dom_sf"/>
</dbReference>
<evidence type="ECO:0000256" key="6">
    <source>
        <dbReference type="ARBA" id="ARBA00022723"/>
    </source>
</evidence>
<dbReference type="Gene3D" id="3.30.365.10">
    <property type="entry name" value="Aldehyde oxidase/xanthine dehydrogenase, molybdopterin binding domain"/>
    <property type="match status" value="4"/>
</dbReference>
<dbReference type="GO" id="GO:0016491">
    <property type="term" value="F:oxidoreductase activity"/>
    <property type="evidence" value="ECO:0007669"/>
    <property type="project" value="UniProtKB-KW"/>
</dbReference>
<evidence type="ECO:0000313" key="17">
    <source>
        <dbReference type="EMBL" id="KAH3730900.1"/>
    </source>
</evidence>
<feature type="binding site" evidence="14">
    <location>
        <position position="872"/>
    </location>
    <ligand>
        <name>Mo-molybdopterin</name>
        <dbReference type="ChEBI" id="CHEBI:71302"/>
    </ligand>
    <ligandPart>
        <name>Mo</name>
        <dbReference type="ChEBI" id="CHEBI:28685"/>
    </ligandPart>
</feature>
<feature type="binding site" evidence="13">
    <location>
        <position position="245"/>
    </location>
    <ligand>
        <name>FAD</name>
        <dbReference type="ChEBI" id="CHEBI:57692"/>
    </ligand>
</feature>
<dbReference type="InterPro" id="IPR036318">
    <property type="entry name" value="FAD-bd_PCMH-like_sf"/>
</dbReference>
<dbReference type="Pfam" id="PF20256">
    <property type="entry name" value="MoCoBD_2"/>
    <property type="match status" value="1"/>
</dbReference>
<keyword evidence="7 13" id="KW-0274">FAD</keyword>
<organism evidence="17 18">
    <name type="scientific">Dreissena polymorpha</name>
    <name type="common">Zebra mussel</name>
    <name type="synonym">Mytilus polymorpha</name>
    <dbReference type="NCBI Taxonomy" id="45954"/>
    <lineage>
        <taxon>Eukaryota</taxon>
        <taxon>Metazoa</taxon>
        <taxon>Spiralia</taxon>
        <taxon>Lophotrochozoa</taxon>
        <taxon>Mollusca</taxon>
        <taxon>Bivalvia</taxon>
        <taxon>Autobranchia</taxon>
        <taxon>Heteroconchia</taxon>
        <taxon>Euheterodonta</taxon>
        <taxon>Imparidentia</taxon>
        <taxon>Neoheterodontei</taxon>
        <taxon>Myida</taxon>
        <taxon>Dreissenoidea</taxon>
        <taxon>Dreissenidae</taxon>
        <taxon>Dreissena</taxon>
    </lineage>
</organism>
<dbReference type="Proteomes" id="UP000828390">
    <property type="component" value="Unassembled WGS sequence"/>
</dbReference>
<evidence type="ECO:0000256" key="14">
    <source>
        <dbReference type="PIRSR" id="PIRSR000127-3"/>
    </source>
</evidence>
<evidence type="ECO:0000256" key="12">
    <source>
        <dbReference type="PIRSR" id="PIRSR000127-1"/>
    </source>
</evidence>
<comment type="cofactor">
    <cofactor evidence="14">
        <name>Mo-molybdopterin</name>
        <dbReference type="ChEBI" id="CHEBI:71302"/>
    </cofactor>
    <text evidence="14">Binds 1 Mo-molybdopterin (Mo-MPT) cofactor per subunit.</text>
</comment>
<keyword evidence="9" id="KW-0408">Iron</keyword>
<comment type="cofactor">
    <cofactor evidence="11">
        <name>[2Fe-2S] cluster</name>
        <dbReference type="ChEBI" id="CHEBI:190135"/>
    </cofactor>
</comment>
<reference evidence="17" key="2">
    <citation type="submission" date="2020-11" db="EMBL/GenBank/DDBJ databases">
        <authorList>
            <person name="McCartney M.A."/>
            <person name="Auch B."/>
            <person name="Kono T."/>
            <person name="Mallez S."/>
            <person name="Becker A."/>
            <person name="Gohl D.M."/>
            <person name="Silverstein K.A.T."/>
            <person name="Koren S."/>
            <person name="Bechman K.B."/>
            <person name="Herman A."/>
            <person name="Abrahante J.E."/>
            <person name="Garbe J."/>
        </authorList>
    </citation>
    <scope>NUCLEOTIDE SEQUENCE</scope>
    <source>
        <strain evidence="17">Duluth1</strain>
        <tissue evidence="17">Whole animal</tissue>
    </source>
</reference>
<dbReference type="SUPFAM" id="SSF55447">
    <property type="entry name" value="CO dehydrogenase flavoprotein C-terminal domain-like"/>
    <property type="match status" value="1"/>
</dbReference>
<dbReference type="EMBL" id="JAIWYP010000012">
    <property type="protein sequence ID" value="KAH3730900.1"/>
    <property type="molecule type" value="Genomic_DNA"/>
</dbReference>
<dbReference type="InterPro" id="IPR016208">
    <property type="entry name" value="Ald_Oxase/xanthine_DH-like"/>
</dbReference>
<dbReference type="Gene3D" id="3.30.43.10">
    <property type="entry name" value="Uridine Diphospho-n-acetylenolpyruvylglucosamine Reductase, domain 2"/>
    <property type="match status" value="1"/>
</dbReference>
<evidence type="ECO:0000256" key="9">
    <source>
        <dbReference type="ARBA" id="ARBA00023004"/>
    </source>
</evidence>
<evidence type="ECO:0000256" key="7">
    <source>
        <dbReference type="ARBA" id="ARBA00022827"/>
    </source>
</evidence>
<dbReference type="Pfam" id="PF01315">
    <property type="entry name" value="Ald_Xan_dh_C"/>
    <property type="match status" value="1"/>
</dbReference>
<evidence type="ECO:0000256" key="5">
    <source>
        <dbReference type="ARBA" id="ARBA00022714"/>
    </source>
</evidence>
<evidence type="ECO:0000256" key="1">
    <source>
        <dbReference type="ARBA" id="ARBA00001974"/>
    </source>
</evidence>
<dbReference type="InterPro" id="IPR016167">
    <property type="entry name" value="FAD-bd_PCMH_sub1"/>
</dbReference>
<dbReference type="SMART" id="SM01092">
    <property type="entry name" value="CO_deh_flav_C"/>
    <property type="match status" value="1"/>
</dbReference>
<evidence type="ECO:0000259" key="16">
    <source>
        <dbReference type="PROSITE" id="PS51387"/>
    </source>
</evidence>
<dbReference type="FunFam" id="3.30.365.10:FF:000003">
    <property type="entry name" value="Aldehyde oxidase 1"/>
    <property type="match status" value="1"/>
</dbReference>
<dbReference type="InterPro" id="IPR037165">
    <property type="entry name" value="AldOxase/xan_DH_Mopterin-bd_sf"/>
</dbReference>
<keyword evidence="18" id="KW-1185">Reference proteome</keyword>
<evidence type="ECO:0000256" key="8">
    <source>
        <dbReference type="ARBA" id="ARBA00023002"/>
    </source>
</evidence>
<reference evidence="17" key="1">
    <citation type="journal article" date="2019" name="bioRxiv">
        <title>The Genome of the Zebra Mussel, Dreissena polymorpha: A Resource for Invasive Species Research.</title>
        <authorList>
            <person name="McCartney M.A."/>
            <person name="Auch B."/>
            <person name="Kono T."/>
            <person name="Mallez S."/>
            <person name="Zhang Y."/>
            <person name="Obille A."/>
            <person name="Becker A."/>
            <person name="Abrahante J.E."/>
            <person name="Garbe J."/>
            <person name="Badalamenti J.P."/>
            <person name="Herman A."/>
            <person name="Mangelson H."/>
            <person name="Liachko I."/>
            <person name="Sullivan S."/>
            <person name="Sone E.D."/>
            <person name="Koren S."/>
            <person name="Silverstein K.A.T."/>
            <person name="Beckman K.B."/>
            <person name="Gohl D.M."/>
        </authorList>
    </citation>
    <scope>NUCLEOTIDE SEQUENCE</scope>
    <source>
        <strain evidence="17">Duluth1</strain>
        <tissue evidence="17">Whole animal</tissue>
    </source>
</reference>
<name>A0A9D4HU16_DREPO</name>
<dbReference type="PANTHER" id="PTHR45444:SF3">
    <property type="entry name" value="XANTHINE DEHYDROGENASE"/>
    <property type="match status" value="1"/>
</dbReference>
<proteinExistence type="inferred from homology"/>
<feature type="binding site" evidence="13">
    <location>
        <position position="707"/>
    </location>
    <ligand>
        <name>substrate</name>
    </ligand>
</feature>
<feature type="active site" description="Proton acceptor" evidence="12">
    <location>
        <position position="1056"/>
    </location>
</feature>